<dbReference type="Proteomes" id="UP001285441">
    <property type="component" value="Unassembled WGS sequence"/>
</dbReference>
<sequence length="890" mass="97869">MGINIHSNQEEEQSSQTVFHIKRSGHSTRERAGDATVTTVSPHQTVPPAYVLERVRTQEQDSRAAALKTFLNTPEDLRAGIELASGKIWEDGLHRPLFVLHGLPVEFIKAVRSCIDIDPAFIEAHHGRYRYRPMRGQRRGNDDDEEEAVFCVYDYPELVQGFGAGSNTQQQGGAGDGDSVARETVSKGFIDLASAPTILPVAATAEEGGDVTAVFCRASLWSTARVDILFVDRPVWGGDGSWSSNLSKARRLMGSVMKPFSVLPRDEKGSAPPGEKKIVVDDEWDVQLAEGDEVTSLETAIMDAPQNDTNAGGNLSASTQGILLRVLQESAYDNWLVLFEFLAHPLSLRICRETAACCWQMLQLLEQNADMVEYIERKSGVKLTNRIADWTRLQSRVHHRIALLSTTYSIPASSSPTTTRTASTSKKIRRVDTLNTSVRSARSANHRNTPNEHQRALDRISYLGGVVIPLPIVSGILSMGDTFGPDGPRFFVFWAVALPLAMFSLLLVYADTIRKAEVWVEIAADHVMPSSSDESLVSPHEGVPVPTTKVSTKESRVTWQKRKGSDDEEKQAKEPLAPPPQSEQHPPTLPPIIFPHSISTISIHQNIEERVTNGPLAAAENERYTVNSNANDDDTDASDDDVEDGRDMEQVMSAPEFVRVASAPPAPLPQMIIELPADGSKPKAWKRQQLGWYGAMKSVIVRGKLRMGNNTAPPGLNPNPDPGNPTNISLSLSAPQHRWTKPSNVNAISPIPFHLLWERDDENFPAVFLPPAHHCKKSERKYSKKGDMEPPTPSTGLLVSPPELSPTEHELLEEYERLAANMKKLASVLDNLASQPTSQILDMMRELERKTSLVLTLLKASVYSIVLQQQIDWGDGGGDGGGGREGDAEK</sequence>
<keyword evidence="13" id="KW-0539">Nucleus</keyword>
<comment type="similarity">
    <text evidence="4">Belongs to the DASH complex DAD3 family.</text>
</comment>
<dbReference type="PANTHER" id="PTHR28017">
    <property type="entry name" value="DASH COMPLEX SUBUNIT DAD3"/>
    <property type="match status" value="1"/>
</dbReference>
<comment type="subcellular location">
    <subcellularLocation>
        <location evidence="3">Chromosome</location>
        <location evidence="3">Centromere</location>
        <location evidence="3">Kinetochore</location>
    </subcellularLocation>
    <subcellularLocation>
        <location evidence="2">Cytoplasm</location>
        <location evidence="2">Cytoskeleton</location>
        <location evidence="2">Spindle</location>
    </subcellularLocation>
    <subcellularLocation>
        <location evidence="1">Nucleus</location>
    </subcellularLocation>
</comment>
<name>A0AAE0NSZ3_9PEZI</name>
<keyword evidence="19" id="KW-1133">Transmembrane helix</keyword>
<accession>A0AAE0NSZ3</accession>
<keyword evidence="14" id="KW-0131">Cell cycle</keyword>
<feature type="region of interest" description="Disordered" evidence="18">
    <location>
        <begin position="779"/>
        <end position="803"/>
    </location>
</feature>
<evidence type="ECO:0000256" key="17">
    <source>
        <dbReference type="ARBA" id="ARBA00044305"/>
    </source>
</evidence>
<protein>
    <recommendedName>
        <fullName evidence="16">DASH complex subunit DAD3</fullName>
    </recommendedName>
    <alternativeName>
        <fullName evidence="17">Outer kinetochore protein DAD3</fullName>
    </alternativeName>
</protein>
<dbReference type="GO" id="GO:0005874">
    <property type="term" value="C:microtubule"/>
    <property type="evidence" value="ECO:0007669"/>
    <property type="project" value="UniProtKB-KW"/>
</dbReference>
<keyword evidence="10" id="KW-0159">Chromosome partition</keyword>
<keyword evidence="7" id="KW-0132">Cell division</keyword>
<dbReference type="InterPro" id="IPR013965">
    <property type="entry name" value="DASH_Dad3"/>
</dbReference>
<dbReference type="GO" id="GO:0042729">
    <property type="term" value="C:DASH complex"/>
    <property type="evidence" value="ECO:0007669"/>
    <property type="project" value="InterPro"/>
</dbReference>
<evidence type="ECO:0000256" key="15">
    <source>
        <dbReference type="ARBA" id="ARBA00023328"/>
    </source>
</evidence>
<feature type="transmembrane region" description="Helical" evidence="19">
    <location>
        <begin position="460"/>
        <end position="479"/>
    </location>
</feature>
<comment type="caution">
    <text evidence="20">The sequence shown here is derived from an EMBL/GenBank/DDBJ whole genome shotgun (WGS) entry which is preliminary data.</text>
</comment>
<evidence type="ECO:0000256" key="16">
    <source>
        <dbReference type="ARBA" id="ARBA00044179"/>
    </source>
</evidence>
<evidence type="ECO:0000256" key="14">
    <source>
        <dbReference type="ARBA" id="ARBA00023306"/>
    </source>
</evidence>
<keyword evidence="8" id="KW-0493">Microtubule</keyword>
<dbReference type="PANTHER" id="PTHR28017:SF1">
    <property type="entry name" value="DASH COMPLEX SUBUNIT DAD3"/>
    <property type="match status" value="1"/>
</dbReference>
<evidence type="ECO:0000256" key="1">
    <source>
        <dbReference type="ARBA" id="ARBA00004123"/>
    </source>
</evidence>
<dbReference type="GO" id="GO:0008608">
    <property type="term" value="P:attachment of spindle microtubules to kinetochore"/>
    <property type="evidence" value="ECO:0007669"/>
    <property type="project" value="InterPro"/>
</dbReference>
<keyword evidence="5" id="KW-0158">Chromosome</keyword>
<feature type="region of interest" description="Disordered" evidence="18">
    <location>
        <begin position="1"/>
        <end position="42"/>
    </location>
</feature>
<evidence type="ECO:0000256" key="12">
    <source>
        <dbReference type="ARBA" id="ARBA00023212"/>
    </source>
</evidence>
<feature type="compositionally biased region" description="Pro residues" evidence="18">
    <location>
        <begin position="576"/>
        <end position="593"/>
    </location>
</feature>
<keyword evidence="15" id="KW-0137">Centromere</keyword>
<evidence type="ECO:0000256" key="8">
    <source>
        <dbReference type="ARBA" id="ARBA00022701"/>
    </source>
</evidence>
<evidence type="ECO:0000256" key="13">
    <source>
        <dbReference type="ARBA" id="ARBA00023242"/>
    </source>
</evidence>
<organism evidence="20 21">
    <name type="scientific">Podospora didyma</name>
    <dbReference type="NCBI Taxonomy" id="330526"/>
    <lineage>
        <taxon>Eukaryota</taxon>
        <taxon>Fungi</taxon>
        <taxon>Dikarya</taxon>
        <taxon>Ascomycota</taxon>
        <taxon>Pezizomycotina</taxon>
        <taxon>Sordariomycetes</taxon>
        <taxon>Sordariomycetidae</taxon>
        <taxon>Sordariales</taxon>
        <taxon>Podosporaceae</taxon>
        <taxon>Podospora</taxon>
    </lineage>
</organism>
<evidence type="ECO:0000256" key="7">
    <source>
        <dbReference type="ARBA" id="ARBA00022618"/>
    </source>
</evidence>
<dbReference type="GO" id="GO:0072686">
    <property type="term" value="C:mitotic spindle"/>
    <property type="evidence" value="ECO:0007669"/>
    <property type="project" value="InterPro"/>
</dbReference>
<keyword evidence="11" id="KW-0995">Kinetochore</keyword>
<evidence type="ECO:0000256" key="2">
    <source>
        <dbReference type="ARBA" id="ARBA00004186"/>
    </source>
</evidence>
<reference evidence="20" key="2">
    <citation type="submission" date="2023-06" db="EMBL/GenBank/DDBJ databases">
        <authorList>
            <consortium name="Lawrence Berkeley National Laboratory"/>
            <person name="Haridas S."/>
            <person name="Hensen N."/>
            <person name="Bonometti L."/>
            <person name="Westerberg I."/>
            <person name="Brannstrom I.O."/>
            <person name="Guillou S."/>
            <person name="Cros-Aarteil S."/>
            <person name="Calhoun S."/>
            <person name="Kuo A."/>
            <person name="Mondo S."/>
            <person name="Pangilinan J."/>
            <person name="Riley R."/>
            <person name="LaButti K."/>
            <person name="Andreopoulos B."/>
            <person name="Lipzen A."/>
            <person name="Chen C."/>
            <person name="Yanf M."/>
            <person name="Daum C."/>
            <person name="Ng V."/>
            <person name="Clum A."/>
            <person name="Steindorff A."/>
            <person name="Ohm R."/>
            <person name="Martin F."/>
            <person name="Silar P."/>
            <person name="Natvig D."/>
            <person name="Lalanne C."/>
            <person name="Gautier V."/>
            <person name="Ament-velasquez S.L."/>
            <person name="Kruys A."/>
            <person name="Hutchinson M.I."/>
            <person name="Powell A.J."/>
            <person name="Barry K."/>
            <person name="Miller A.N."/>
            <person name="Grigoriev I.V."/>
            <person name="Debuchy R."/>
            <person name="Gladieux P."/>
            <person name="Thoren M.H."/>
            <person name="Johannesson H."/>
        </authorList>
    </citation>
    <scope>NUCLEOTIDE SEQUENCE</scope>
    <source>
        <strain evidence="20">CBS 232.78</strain>
    </source>
</reference>
<gene>
    <name evidence="20" type="ORF">B0H63DRAFT_521192</name>
</gene>
<evidence type="ECO:0000256" key="11">
    <source>
        <dbReference type="ARBA" id="ARBA00022838"/>
    </source>
</evidence>
<evidence type="ECO:0000256" key="10">
    <source>
        <dbReference type="ARBA" id="ARBA00022829"/>
    </source>
</evidence>
<dbReference type="GO" id="GO:0051301">
    <property type="term" value="P:cell division"/>
    <property type="evidence" value="ECO:0007669"/>
    <property type="project" value="UniProtKB-KW"/>
</dbReference>
<evidence type="ECO:0000256" key="3">
    <source>
        <dbReference type="ARBA" id="ARBA00004629"/>
    </source>
</evidence>
<feature type="transmembrane region" description="Helical" evidence="19">
    <location>
        <begin position="491"/>
        <end position="510"/>
    </location>
</feature>
<evidence type="ECO:0000313" key="21">
    <source>
        <dbReference type="Proteomes" id="UP001285441"/>
    </source>
</evidence>
<proteinExistence type="inferred from homology"/>
<evidence type="ECO:0000256" key="9">
    <source>
        <dbReference type="ARBA" id="ARBA00022776"/>
    </source>
</evidence>
<evidence type="ECO:0000256" key="4">
    <source>
        <dbReference type="ARBA" id="ARBA00006277"/>
    </source>
</evidence>
<dbReference type="GO" id="GO:0051010">
    <property type="term" value="F:microtubule plus-end binding"/>
    <property type="evidence" value="ECO:0007669"/>
    <property type="project" value="TreeGrafter"/>
</dbReference>
<feature type="region of interest" description="Disordered" evidence="18">
    <location>
        <begin position="624"/>
        <end position="645"/>
    </location>
</feature>
<keyword evidence="12" id="KW-0206">Cytoskeleton</keyword>
<keyword evidence="19" id="KW-0812">Transmembrane</keyword>
<evidence type="ECO:0000256" key="19">
    <source>
        <dbReference type="SAM" id="Phobius"/>
    </source>
</evidence>
<evidence type="ECO:0000256" key="6">
    <source>
        <dbReference type="ARBA" id="ARBA00022490"/>
    </source>
</evidence>
<dbReference type="AlphaFoldDB" id="A0AAE0NSZ3"/>
<keyword evidence="19" id="KW-0472">Membrane</keyword>
<keyword evidence="9" id="KW-0498">Mitosis</keyword>
<reference evidence="20" key="1">
    <citation type="journal article" date="2023" name="Mol. Phylogenet. Evol.">
        <title>Genome-scale phylogeny and comparative genomics of the fungal order Sordariales.</title>
        <authorList>
            <person name="Hensen N."/>
            <person name="Bonometti L."/>
            <person name="Westerberg I."/>
            <person name="Brannstrom I.O."/>
            <person name="Guillou S."/>
            <person name="Cros-Aarteil S."/>
            <person name="Calhoun S."/>
            <person name="Haridas S."/>
            <person name="Kuo A."/>
            <person name="Mondo S."/>
            <person name="Pangilinan J."/>
            <person name="Riley R."/>
            <person name="LaButti K."/>
            <person name="Andreopoulos B."/>
            <person name="Lipzen A."/>
            <person name="Chen C."/>
            <person name="Yan M."/>
            <person name="Daum C."/>
            <person name="Ng V."/>
            <person name="Clum A."/>
            <person name="Steindorff A."/>
            <person name="Ohm R.A."/>
            <person name="Martin F."/>
            <person name="Silar P."/>
            <person name="Natvig D.O."/>
            <person name="Lalanne C."/>
            <person name="Gautier V."/>
            <person name="Ament-Velasquez S.L."/>
            <person name="Kruys A."/>
            <person name="Hutchinson M.I."/>
            <person name="Powell A.J."/>
            <person name="Barry K."/>
            <person name="Miller A.N."/>
            <person name="Grigoriev I.V."/>
            <person name="Debuchy R."/>
            <person name="Gladieux P."/>
            <person name="Hiltunen Thoren M."/>
            <person name="Johannesson H."/>
        </authorList>
    </citation>
    <scope>NUCLEOTIDE SEQUENCE</scope>
    <source>
        <strain evidence="20">CBS 232.78</strain>
    </source>
</reference>
<feature type="compositionally biased region" description="Acidic residues" evidence="18">
    <location>
        <begin position="631"/>
        <end position="645"/>
    </location>
</feature>
<evidence type="ECO:0000256" key="18">
    <source>
        <dbReference type="SAM" id="MobiDB-lite"/>
    </source>
</evidence>
<keyword evidence="21" id="KW-1185">Reference proteome</keyword>
<feature type="region of interest" description="Disordered" evidence="18">
    <location>
        <begin position="530"/>
        <end position="594"/>
    </location>
</feature>
<evidence type="ECO:0000313" key="20">
    <source>
        <dbReference type="EMBL" id="KAK3387122.1"/>
    </source>
</evidence>
<keyword evidence="6" id="KW-0963">Cytoplasm</keyword>
<dbReference type="EMBL" id="JAULSW010000003">
    <property type="protein sequence ID" value="KAK3387122.1"/>
    <property type="molecule type" value="Genomic_DNA"/>
</dbReference>
<dbReference type="Pfam" id="PF08656">
    <property type="entry name" value="DASH_Dad3"/>
    <property type="match status" value="1"/>
</dbReference>
<evidence type="ECO:0000256" key="5">
    <source>
        <dbReference type="ARBA" id="ARBA00022454"/>
    </source>
</evidence>